<accession>A0AAV4NRL5</accession>
<protein>
    <submittedName>
        <fullName evidence="1">Uncharacterized protein</fullName>
    </submittedName>
</protein>
<dbReference type="EMBL" id="BPLR01021235">
    <property type="protein sequence ID" value="GIX87429.1"/>
    <property type="molecule type" value="Genomic_DNA"/>
</dbReference>
<evidence type="ECO:0000313" key="1">
    <source>
        <dbReference type="EMBL" id="GIX87429.1"/>
    </source>
</evidence>
<name>A0AAV4NRL5_CAEEX</name>
<reference evidence="1 2" key="1">
    <citation type="submission" date="2021-06" db="EMBL/GenBank/DDBJ databases">
        <title>Caerostris extrusa draft genome.</title>
        <authorList>
            <person name="Kono N."/>
            <person name="Arakawa K."/>
        </authorList>
    </citation>
    <scope>NUCLEOTIDE SEQUENCE [LARGE SCALE GENOMIC DNA]</scope>
</reference>
<organism evidence="1 2">
    <name type="scientific">Caerostris extrusa</name>
    <name type="common">Bark spider</name>
    <name type="synonym">Caerostris bankana</name>
    <dbReference type="NCBI Taxonomy" id="172846"/>
    <lineage>
        <taxon>Eukaryota</taxon>
        <taxon>Metazoa</taxon>
        <taxon>Ecdysozoa</taxon>
        <taxon>Arthropoda</taxon>
        <taxon>Chelicerata</taxon>
        <taxon>Arachnida</taxon>
        <taxon>Araneae</taxon>
        <taxon>Araneomorphae</taxon>
        <taxon>Entelegynae</taxon>
        <taxon>Araneoidea</taxon>
        <taxon>Araneidae</taxon>
        <taxon>Caerostris</taxon>
    </lineage>
</organism>
<dbReference type="AlphaFoldDB" id="A0AAV4NRL5"/>
<keyword evidence="2" id="KW-1185">Reference proteome</keyword>
<gene>
    <name evidence="1" type="ORF">CEXT_788621</name>
</gene>
<evidence type="ECO:0000313" key="2">
    <source>
        <dbReference type="Proteomes" id="UP001054945"/>
    </source>
</evidence>
<dbReference type="Proteomes" id="UP001054945">
    <property type="component" value="Unassembled WGS sequence"/>
</dbReference>
<sequence>MGDEKEFVSTATQTPSSWLTDERQKLYNESHGMPSLMEQEQALNLSGDIIAKQVQNQYFWSARRDDYRN</sequence>
<comment type="caution">
    <text evidence="1">The sequence shown here is derived from an EMBL/GenBank/DDBJ whole genome shotgun (WGS) entry which is preliminary data.</text>
</comment>
<proteinExistence type="predicted"/>